<proteinExistence type="predicted"/>
<organism evidence="2 3">
    <name type="scientific">Arthrobotrys musiformis</name>
    <dbReference type="NCBI Taxonomy" id="47236"/>
    <lineage>
        <taxon>Eukaryota</taxon>
        <taxon>Fungi</taxon>
        <taxon>Dikarya</taxon>
        <taxon>Ascomycota</taxon>
        <taxon>Pezizomycotina</taxon>
        <taxon>Orbiliomycetes</taxon>
        <taxon>Orbiliales</taxon>
        <taxon>Orbiliaceae</taxon>
        <taxon>Arthrobotrys</taxon>
    </lineage>
</organism>
<feature type="region of interest" description="Disordered" evidence="1">
    <location>
        <begin position="1"/>
        <end position="20"/>
    </location>
</feature>
<evidence type="ECO:0000313" key="2">
    <source>
        <dbReference type="EMBL" id="KAK6500057.1"/>
    </source>
</evidence>
<name>A0AAV9W0W2_9PEZI</name>
<dbReference type="EMBL" id="JAVHJL010000007">
    <property type="protein sequence ID" value="KAK6500057.1"/>
    <property type="molecule type" value="Genomic_DNA"/>
</dbReference>
<reference evidence="2 3" key="1">
    <citation type="submission" date="2023-08" db="EMBL/GenBank/DDBJ databases">
        <authorList>
            <person name="Palmer J.M."/>
        </authorList>
    </citation>
    <scope>NUCLEOTIDE SEQUENCE [LARGE SCALE GENOMIC DNA]</scope>
    <source>
        <strain evidence="2 3">TWF481</strain>
    </source>
</reference>
<comment type="caution">
    <text evidence="2">The sequence shown here is derived from an EMBL/GenBank/DDBJ whole genome shotgun (WGS) entry which is preliminary data.</text>
</comment>
<gene>
    <name evidence="2" type="ORF">TWF481_010414</name>
</gene>
<keyword evidence="3" id="KW-1185">Reference proteome</keyword>
<evidence type="ECO:0000256" key="1">
    <source>
        <dbReference type="SAM" id="MobiDB-lite"/>
    </source>
</evidence>
<sequence>MDKLQQEWNNFKSSHSGSDNLEENWEKFKANHLGSGASEVDWDKLQSNLDISGLKEDWNGLQDTRHKLMTGLQLILFFQAQSPRCIVTPHSN</sequence>
<protein>
    <submittedName>
        <fullName evidence="2">Uncharacterized protein</fullName>
    </submittedName>
</protein>
<evidence type="ECO:0000313" key="3">
    <source>
        <dbReference type="Proteomes" id="UP001370758"/>
    </source>
</evidence>
<dbReference type="Proteomes" id="UP001370758">
    <property type="component" value="Unassembled WGS sequence"/>
</dbReference>
<feature type="compositionally biased region" description="Polar residues" evidence="1">
    <location>
        <begin position="1"/>
        <end position="19"/>
    </location>
</feature>
<dbReference type="AlphaFoldDB" id="A0AAV9W0W2"/>
<accession>A0AAV9W0W2</accession>